<comment type="caution">
    <text evidence="6">The sequence shown here is derived from an EMBL/GenBank/DDBJ whole genome shotgun (WGS) entry which is preliminary data.</text>
</comment>
<feature type="coiled-coil region" evidence="2">
    <location>
        <begin position="101"/>
        <end position="176"/>
    </location>
</feature>
<dbReference type="InterPro" id="IPR022712">
    <property type="entry name" value="Beta_Casp"/>
</dbReference>
<dbReference type="Gene3D" id="3.60.15.10">
    <property type="entry name" value="Ribonuclease Z/Hydroxyacylglutathione hydrolase-like"/>
    <property type="match status" value="1"/>
</dbReference>
<evidence type="ECO:0000259" key="4">
    <source>
        <dbReference type="SMART" id="SM00849"/>
    </source>
</evidence>
<evidence type="ECO:0000313" key="6">
    <source>
        <dbReference type="EMBL" id="MBB4675668.1"/>
    </source>
</evidence>
<dbReference type="CDD" id="cd16295">
    <property type="entry name" value="TTHA0252-CPSF-like_MBL-fold"/>
    <property type="match status" value="1"/>
</dbReference>
<dbReference type="InterPro" id="IPR011108">
    <property type="entry name" value="RMMBL"/>
</dbReference>
<dbReference type="GO" id="GO:0004521">
    <property type="term" value="F:RNA endonuclease activity"/>
    <property type="evidence" value="ECO:0007669"/>
    <property type="project" value="TreeGrafter"/>
</dbReference>
<dbReference type="InterPro" id="IPR050698">
    <property type="entry name" value="MBL"/>
</dbReference>
<dbReference type="SMART" id="SM01027">
    <property type="entry name" value="Beta-Casp"/>
    <property type="match status" value="1"/>
</dbReference>
<dbReference type="GO" id="GO:0004527">
    <property type="term" value="F:exonuclease activity"/>
    <property type="evidence" value="ECO:0007669"/>
    <property type="project" value="UniProtKB-KW"/>
</dbReference>
<evidence type="ECO:0000259" key="5">
    <source>
        <dbReference type="SMART" id="SM01027"/>
    </source>
</evidence>
<protein>
    <submittedName>
        <fullName evidence="6">Cft2 family RNA processing exonuclease</fullName>
    </submittedName>
</protein>
<dbReference type="PANTHER" id="PTHR11203:SF37">
    <property type="entry name" value="INTEGRATOR COMPLEX SUBUNIT 11"/>
    <property type="match status" value="1"/>
</dbReference>
<dbReference type="AlphaFoldDB" id="A0A7W7FSR4"/>
<keyword evidence="2" id="KW-0175">Coiled coil</keyword>
<reference evidence="6 7" key="1">
    <citation type="submission" date="2020-08" db="EMBL/GenBank/DDBJ databases">
        <title>Sequencing the genomes of 1000 actinobacteria strains.</title>
        <authorList>
            <person name="Klenk H.-P."/>
        </authorList>
    </citation>
    <scope>NUCLEOTIDE SEQUENCE [LARGE SCALE GENOMIC DNA]</scope>
    <source>
        <strain evidence="6 7">DSM 44230</strain>
    </source>
</reference>
<proteinExistence type="predicted"/>
<evidence type="ECO:0000313" key="7">
    <source>
        <dbReference type="Proteomes" id="UP000533598"/>
    </source>
</evidence>
<feature type="domain" description="Metallo-beta-lactamase" evidence="4">
    <location>
        <begin position="298"/>
        <end position="511"/>
    </location>
</feature>
<evidence type="ECO:0000256" key="1">
    <source>
        <dbReference type="ARBA" id="ARBA00022801"/>
    </source>
</evidence>
<keyword evidence="1" id="KW-0378">Hydrolase</keyword>
<sequence length="729" mass="76136">MSGNAAAVLPGAVREVLRSAAVVVAERSTEPLDPDRVVTESQGVATLLALLEQSAGLRAEVAARYGQPCPEQSDGGELAACLLAPDTAAASRGVASVRGLLSSARRAARRAAREVERSERAPVAQREEERAARRLKEVRAARDRAQVQARQAEAEAAELRAELVELASELAAVTGRAEVAETRLNAARLDAADPVRAAAALASALMPQIKGRLHDSRGVGPGEPTRVDPGRPPPAQAVDPERVTAAARIAGLPDDIAGATAMWLPALLRAFITPPRPVAQVRGRELRVEVLGGGTEIGGSCVLITAGDTRLLIDAGTRPGAVTFSELAPPGIERAFDGPLHGVVVTHAHNDHAGWVPAVLIRRPDTPVLVTDATAALLSTMWFDSSKVLARRSVEADGTGPPVPYGKDDVRHALDRMRPLPFGRRHRLGTVDIELFQAGHIVGAAGVIVHAGDQRVVVSGDVSRPGQRTVGGIEVPDAARGADLLLLESTYANSRRMPPRAAEAAQLISDVATVTSSGGRVLIPAFALGRAQEVALTLAEGLPEVDVLIDGLARSVASVYEQQPAPDGGPLRIFGPRVRAVPPGGTRDAIGNLRSGVVIATSGMLTAGPAVAWAKALLPDPAAGLMVVGYQDEDSPGARLLELARTGGGEFELPNFEGELIRVPVRAQVNRYGLGAHANADELVAISADIGAHEVMLVHGERHNQATFATRLSMRGQAIAPTGHWSSAQ</sequence>
<keyword evidence="6" id="KW-0269">Exonuclease</keyword>
<dbReference type="Pfam" id="PF10996">
    <property type="entry name" value="Beta-Casp"/>
    <property type="match status" value="1"/>
</dbReference>
<accession>A0A7W7FSR4</accession>
<name>A0A7W7FSR4_9PSEU</name>
<dbReference type="Proteomes" id="UP000533598">
    <property type="component" value="Unassembled WGS sequence"/>
</dbReference>
<feature type="domain" description="Beta-Casp" evidence="5">
    <location>
        <begin position="531"/>
        <end position="640"/>
    </location>
</feature>
<dbReference type="SMART" id="SM00849">
    <property type="entry name" value="Lactamase_B"/>
    <property type="match status" value="1"/>
</dbReference>
<feature type="region of interest" description="Disordered" evidence="3">
    <location>
        <begin position="211"/>
        <end position="238"/>
    </location>
</feature>
<dbReference type="SUPFAM" id="SSF56281">
    <property type="entry name" value="Metallo-hydrolase/oxidoreductase"/>
    <property type="match status" value="1"/>
</dbReference>
<dbReference type="InterPro" id="IPR001279">
    <property type="entry name" value="Metallo-B-lactamas"/>
</dbReference>
<dbReference type="Gene3D" id="3.40.50.10890">
    <property type="match status" value="1"/>
</dbReference>
<dbReference type="EMBL" id="JACHMH010000001">
    <property type="protein sequence ID" value="MBB4675668.1"/>
    <property type="molecule type" value="Genomic_DNA"/>
</dbReference>
<organism evidence="6 7">
    <name type="scientific">Crossiella cryophila</name>
    <dbReference type="NCBI Taxonomy" id="43355"/>
    <lineage>
        <taxon>Bacteria</taxon>
        <taxon>Bacillati</taxon>
        <taxon>Actinomycetota</taxon>
        <taxon>Actinomycetes</taxon>
        <taxon>Pseudonocardiales</taxon>
        <taxon>Pseudonocardiaceae</taxon>
        <taxon>Crossiella</taxon>
    </lineage>
</organism>
<evidence type="ECO:0000256" key="2">
    <source>
        <dbReference type="SAM" id="Coils"/>
    </source>
</evidence>
<keyword evidence="6" id="KW-0540">Nuclease</keyword>
<evidence type="ECO:0000256" key="3">
    <source>
        <dbReference type="SAM" id="MobiDB-lite"/>
    </source>
</evidence>
<keyword evidence="7" id="KW-1185">Reference proteome</keyword>
<dbReference type="Pfam" id="PF07521">
    <property type="entry name" value="RMMBL"/>
    <property type="match status" value="1"/>
</dbReference>
<dbReference type="Pfam" id="PF00753">
    <property type="entry name" value="Lactamase_B"/>
    <property type="match status" value="1"/>
</dbReference>
<dbReference type="InterPro" id="IPR036866">
    <property type="entry name" value="RibonucZ/Hydroxyglut_hydro"/>
</dbReference>
<dbReference type="RefSeq" id="WP_185001610.1">
    <property type="nucleotide sequence ID" value="NZ_BAAAUI010000031.1"/>
</dbReference>
<gene>
    <name evidence="6" type="ORF">HNR67_001786</name>
</gene>
<dbReference type="PANTHER" id="PTHR11203">
    <property type="entry name" value="CLEAVAGE AND POLYADENYLATION SPECIFICITY FACTOR FAMILY MEMBER"/>
    <property type="match status" value="1"/>
</dbReference>